<evidence type="ECO:0000256" key="10">
    <source>
        <dbReference type="PROSITE-ProRule" id="PRU10141"/>
    </source>
</evidence>
<keyword evidence="7 10" id="KW-0067">ATP-binding</keyword>
<dbReference type="Gene3D" id="1.10.533.10">
    <property type="entry name" value="Death Domain, Fas"/>
    <property type="match status" value="1"/>
</dbReference>
<evidence type="ECO:0000256" key="9">
    <source>
        <dbReference type="ARBA" id="ARBA00048679"/>
    </source>
</evidence>
<dbReference type="FunFam" id="1.10.510.10:FF:000754">
    <property type="entry name" value="Interleukin-1 receptor-associated kinase"/>
    <property type="match status" value="1"/>
</dbReference>
<dbReference type="GO" id="GO:0005524">
    <property type="term" value="F:ATP binding"/>
    <property type="evidence" value="ECO:0007669"/>
    <property type="project" value="UniProtKB-UniRule"/>
</dbReference>
<evidence type="ECO:0000256" key="3">
    <source>
        <dbReference type="ARBA" id="ARBA00022527"/>
    </source>
</evidence>
<sequence>MTEATTEVRKMDPALRFDLINLLNINEGWKTLMTKVTVDCNPNNNLKYTYDHVKLIENASKLQQRFCSEIFLEEWGTSGKIRPNLQTLMNLLYEVNLIRAAEAIASKISKDCMTTRMTSFKNILENDENTDDYSNSENFRPTILNTSLTLKNIERFDEIRIPYETLYHATNGFSDSCLIGSGGYSKVFKAELNNRTVAIKRMEKVYEERDIKQYLNEIDNILKFKHVNLLPLLAISEDKHPCIVYEFMENGSLLDCIACKERSSLLNWKLRIKLGIEVASGLVYLHTAFETPIIHRDIKTANILLDKLFVAKIGDFGLTRIGDNTMTSEGKGTSAYMSPEAFRGDVSVKLDVFSFGVVLLELLTGLPPFDEFRQHRDLLTHIIESESPIEDLPDKRAGDWNKMTVEKIYELAKLCTLVSKSKRPFMYGERGVYVALEKIQSEIDGYVS</sequence>
<accession>A0A8B8F8K5</accession>
<dbReference type="SMART" id="SM00220">
    <property type="entry name" value="S_TKc"/>
    <property type="match status" value="1"/>
</dbReference>
<keyword evidence="13" id="KW-1185">Reference proteome</keyword>
<evidence type="ECO:0000256" key="4">
    <source>
        <dbReference type="ARBA" id="ARBA00022679"/>
    </source>
</evidence>
<dbReference type="InterPro" id="IPR000719">
    <property type="entry name" value="Prot_kinase_dom"/>
</dbReference>
<comment type="similarity">
    <text evidence="1">Belongs to the protein kinase superfamily. TKL Ser/Thr protein kinase family. Pelle subfamily.</text>
</comment>
<dbReference type="GO" id="GO:0004674">
    <property type="term" value="F:protein serine/threonine kinase activity"/>
    <property type="evidence" value="ECO:0007669"/>
    <property type="project" value="UniProtKB-KW"/>
</dbReference>
<keyword evidence="4" id="KW-0808">Transferase</keyword>
<protein>
    <recommendedName>
        <fullName evidence="2">non-specific serine/threonine protein kinase</fullName>
        <ecNumber evidence="2">2.7.11.1</ecNumber>
    </recommendedName>
</protein>
<evidence type="ECO:0000256" key="1">
    <source>
        <dbReference type="ARBA" id="ARBA00008718"/>
    </source>
</evidence>
<name>A0A8B8F8K5_9HEMI</name>
<evidence type="ECO:0000256" key="5">
    <source>
        <dbReference type="ARBA" id="ARBA00022741"/>
    </source>
</evidence>
<dbReference type="InterPro" id="IPR051824">
    <property type="entry name" value="LRR_Rcpt-Like_S/T_Kinase"/>
</dbReference>
<dbReference type="Gene3D" id="1.10.510.10">
    <property type="entry name" value="Transferase(Phosphotransferase) domain 1"/>
    <property type="match status" value="1"/>
</dbReference>
<dbReference type="PROSITE" id="PS00108">
    <property type="entry name" value="PROTEIN_KINASE_ST"/>
    <property type="match status" value="1"/>
</dbReference>
<dbReference type="PROSITE" id="PS00107">
    <property type="entry name" value="PROTEIN_KINASE_ATP"/>
    <property type="match status" value="1"/>
</dbReference>
<gene>
    <name evidence="14" type="primary">LOC112680950</name>
</gene>
<organism evidence="13 14">
    <name type="scientific">Sipha flava</name>
    <name type="common">yellow sugarcane aphid</name>
    <dbReference type="NCBI Taxonomy" id="143950"/>
    <lineage>
        <taxon>Eukaryota</taxon>
        <taxon>Metazoa</taxon>
        <taxon>Ecdysozoa</taxon>
        <taxon>Arthropoda</taxon>
        <taxon>Hexapoda</taxon>
        <taxon>Insecta</taxon>
        <taxon>Pterygota</taxon>
        <taxon>Neoptera</taxon>
        <taxon>Paraneoptera</taxon>
        <taxon>Hemiptera</taxon>
        <taxon>Sternorrhyncha</taxon>
        <taxon>Aphidomorpha</taxon>
        <taxon>Aphidoidea</taxon>
        <taxon>Aphididae</taxon>
        <taxon>Sipha</taxon>
    </lineage>
</organism>
<dbReference type="PROSITE" id="PS50011">
    <property type="entry name" value="PROTEIN_KINASE_DOM"/>
    <property type="match status" value="1"/>
</dbReference>
<dbReference type="InterPro" id="IPR011009">
    <property type="entry name" value="Kinase-like_dom_sf"/>
</dbReference>
<feature type="domain" description="Protein kinase" evidence="12">
    <location>
        <begin position="173"/>
        <end position="436"/>
    </location>
</feature>
<dbReference type="InterPro" id="IPR029397">
    <property type="entry name" value="Tube_Death"/>
</dbReference>
<evidence type="ECO:0000313" key="14">
    <source>
        <dbReference type="RefSeq" id="XP_025406971.1"/>
    </source>
</evidence>
<keyword evidence="3 11" id="KW-0723">Serine/threonine-protein kinase</keyword>
<dbReference type="InterPro" id="IPR008271">
    <property type="entry name" value="Ser/Thr_kinase_AS"/>
</dbReference>
<proteinExistence type="inferred from homology"/>
<dbReference type="AlphaFoldDB" id="A0A8B8F8K5"/>
<dbReference type="RefSeq" id="XP_025406971.1">
    <property type="nucleotide sequence ID" value="XM_025551186.1"/>
</dbReference>
<dbReference type="Pfam" id="PF00069">
    <property type="entry name" value="Pkinase"/>
    <property type="match status" value="1"/>
</dbReference>
<comment type="catalytic activity">
    <reaction evidence="8">
        <text>L-threonyl-[protein] + ATP = O-phospho-L-threonyl-[protein] + ADP + H(+)</text>
        <dbReference type="Rhea" id="RHEA:46608"/>
        <dbReference type="Rhea" id="RHEA-COMP:11060"/>
        <dbReference type="Rhea" id="RHEA-COMP:11605"/>
        <dbReference type="ChEBI" id="CHEBI:15378"/>
        <dbReference type="ChEBI" id="CHEBI:30013"/>
        <dbReference type="ChEBI" id="CHEBI:30616"/>
        <dbReference type="ChEBI" id="CHEBI:61977"/>
        <dbReference type="ChEBI" id="CHEBI:456216"/>
        <dbReference type="EC" id="2.7.11.1"/>
    </reaction>
</comment>
<evidence type="ECO:0000259" key="12">
    <source>
        <dbReference type="PROSITE" id="PS50011"/>
    </source>
</evidence>
<dbReference type="SUPFAM" id="SSF56112">
    <property type="entry name" value="Protein kinase-like (PK-like)"/>
    <property type="match status" value="1"/>
</dbReference>
<evidence type="ECO:0000256" key="8">
    <source>
        <dbReference type="ARBA" id="ARBA00047899"/>
    </source>
</evidence>
<feature type="binding site" evidence="10">
    <location>
        <position position="200"/>
    </location>
    <ligand>
        <name>ATP</name>
        <dbReference type="ChEBI" id="CHEBI:30616"/>
    </ligand>
</feature>
<dbReference type="SUPFAM" id="SSF47986">
    <property type="entry name" value="DEATH domain"/>
    <property type="match status" value="1"/>
</dbReference>
<evidence type="ECO:0000256" key="2">
    <source>
        <dbReference type="ARBA" id="ARBA00012513"/>
    </source>
</evidence>
<evidence type="ECO:0000256" key="11">
    <source>
        <dbReference type="RuleBase" id="RU000304"/>
    </source>
</evidence>
<comment type="catalytic activity">
    <reaction evidence="9">
        <text>L-seryl-[protein] + ATP = O-phospho-L-seryl-[protein] + ADP + H(+)</text>
        <dbReference type="Rhea" id="RHEA:17989"/>
        <dbReference type="Rhea" id="RHEA-COMP:9863"/>
        <dbReference type="Rhea" id="RHEA-COMP:11604"/>
        <dbReference type="ChEBI" id="CHEBI:15378"/>
        <dbReference type="ChEBI" id="CHEBI:29999"/>
        <dbReference type="ChEBI" id="CHEBI:30616"/>
        <dbReference type="ChEBI" id="CHEBI:83421"/>
        <dbReference type="ChEBI" id="CHEBI:456216"/>
        <dbReference type="EC" id="2.7.11.1"/>
    </reaction>
</comment>
<dbReference type="EC" id="2.7.11.1" evidence="2"/>
<evidence type="ECO:0000256" key="6">
    <source>
        <dbReference type="ARBA" id="ARBA00022777"/>
    </source>
</evidence>
<dbReference type="Pfam" id="PF14786">
    <property type="entry name" value="Death_2"/>
    <property type="match status" value="1"/>
</dbReference>
<dbReference type="InterPro" id="IPR011029">
    <property type="entry name" value="DEATH-like_dom_sf"/>
</dbReference>
<dbReference type="GeneID" id="112680950"/>
<dbReference type="InterPro" id="IPR017441">
    <property type="entry name" value="Protein_kinase_ATP_BS"/>
</dbReference>
<keyword evidence="5 10" id="KW-0547">Nucleotide-binding</keyword>
<dbReference type="OrthoDB" id="4062651at2759"/>
<dbReference type="PANTHER" id="PTHR48006">
    <property type="entry name" value="LEUCINE-RICH REPEAT-CONTAINING PROTEIN DDB_G0281931-RELATED"/>
    <property type="match status" value="1"/>
</dbReference>
<dbReference type="Proteomes" id="UP000694846">
    <property type="component" value="Unplaced"/>
</dbReference>
<dbReference type="Gene3D" id="3.30.200.20">
    <property type="entry name" value="Phosphorylase Kinase, domain 1"/>
    <property type="match status" value="1"/>
</dbReference>
<evidence type="ECO:0000256" key="7">
    <source>
        <dbReference type="ARBA" id="ARBA00022840"/>
    </source>
</evidence>
<dbReference type="PANTHER" id="PTHR48006:SF51">
    <property type="entry name" value="PROTEIN KINASE DOMAIN-CONTAINING PROTEIN"/>
    <property type="match status" value="1"/>
</dbReference>
<evidence type="ECO:0000313" key="13">
    <source>
        <dbReference type="Proteomes" id="UP000694846"/>
    </source>
</evidence>
<reference evidence="14" key="1">
    <citation type="submission" date="2025-08" db="UniProtKB">
        <authorList>
            <consortium name="RefSeq"/>
        </authorList>
    </citation>
    <scope>IDENTIFICATION</scope>
    <source>
        <tissue evidence="14">Whole body</tissue>
    </source>
</reference>
<keyword evidence="6" id="KW-0418">Kinase</keyword>